<feature type="domain" description="HAMP" evidence="10">
    <location>
        <begin position="122"/>
        <end position="168"/>
    </location>
</feature>
<protein>
    <submittedName>
        <fullName evidence="11">Methyl-accepting chemotaxis protein</fullName>
    </submittedName>
</protein>
<keyword evidence="5 7" id="KW-0807">Transducer</keyword>
<keyword evidence="2 8" id="KW-0812">Transmembrane</keyword>
<dbReference type="SUPFAM" id="SSF58104">
    <property type="entry name" value="Methyl-accepting chemotaxis protein (MCP) signaling domain"/>
    <property type="match status" value="1"/>
</dbReference>
<dbReference type="GO" id="GO:0006935">
    <property type="term" value="P:chemotaxis"/>
    <property type="evidence" value="ECO:0007669"/>
    <property type="project" value="InterPro"/>
</dbReference>
<evidence type="ECO:0000256" key="1">
    <source>
        <dbReference type="ARBA" id="ARBA00004141"/>
    </source>
</evidence>
<evidence type="ECO:0000256" key="7">
    <source>
        <dbReference type="PROSITE-ProRule" id="PRU00284"/>
    </source>
</evidence>
<evidence type="ECO:0000256" key="3">
    <source>
        <dbReference type="ARBA" id="ARBA00022989"/>
    </source>
</evidence>
<dbReference type="PROSITE" id="PS50885">
    <property type="entry name" value="HAMP"/>
    <property type="match status" value="1"/>
</dbReference>
<dbReference type="AlphaFoldDB" id="A0A937W6L7"/>
<evidence type="ECO:0000313" key="12">
    <source>
        <dbReference type="Proteomes" id="UP000712673"/>
    </source>
</evidence>
<dbReference type="SMART" id="SM00283">
    <property type="entry name" value="MA"/>
    <property type="match status" value="1"/>
</dbReference>
<dbReference type="Pfam" id="PF00015">
    <property type="entry name" value="MCPsignal"/>
    <property type="match status" value="1"/>
</dbReference>
<dbReference type="CDD" id="cd11386">
    <property type="entry name" value="MCP_signal"/>
    <property type="match status" value="1"/>
</dbReference>
<evidence type="ECO:0000256" key="8">
    <source>
        <dbReference type="SAM" id="Phobius"/>
    </source>
</evidence>
<comment type="similarity">
    <text evidence="6">Belongs to the methyl-accepting chemotaxis (MCP) protein family.</text>
</comment>
<feature type="transmembrane region" description="Helical" evidence="8">
    <location>
        <begin position="9"/>
        <end position="31"/>
    </location>
</feature>
<evidence type="ECO:0000313" key="11">
    <source>
        <dbReference type="EMBL" id="MBM3226057.1"/>
    </source>
</evidence>
<evidence type="ECO:0000256" key="2">
    <source>
        <dbReference type="ARBA" id="ARBA00022692"/>
    </source>
</evidence>
<sequence>MLQSLQTRLVLSVTLSALVVLGLSIFCMAYTGNLMVALLLIGIGTAVLAGVTAMSCQQTWLAPLQTLLTAYEQTRTGRRELEVIAPEARNLVALVTGYQQIVEHVSRQLRSTQAERDDVYSALQILLGEVDEVARGNLTVEVAATAPATEALATAFNTMIRHLRTVVGHMQDAVLQVSTAAHAIQTTAEHLAQGSSTQVSQIVGSSAALEEMAVSIQDVSAHATLSATVAEQALANARQGAQAVHNTIAGMQRIHTQVQETAGRITQLGERSQDITATVQLIGDIADRTSVLALNASIEAALAGEAGQGFAVVAQEVERLAQRATTATRQIASLVATMQHETAEATTAMHHSVQEVVQGSHLADQAGQALEEIEGVSELIRSISQAAQQQARGSESLSRAMEEIADITQQMAAGTSQAAVSIQNLALLADELRHTVSTFRLPVTTNGRRRGA</sequence>
<evidence type="ECO:0000256" key="6">
    <source>
        <dbReference type="ARBA" id="ARBA00029447"/>
    </source>
</evidence>
<dbReference type="GO" id="GO:0007165">
    <property type="term" value="P:signal transduction"/>
    <property type="evidence" value="ECO:0007669"/>
    <property type="project" value="UniProtKB-KW"/>
</dbReference>
<dbReference type="PANTHER" id="PTHR32089:SF119">
    <property type="entry name" value="METHYL-ACCEPTING CHEMOTAXIS PROTEIN CTPL"/>
    <property type="match status" value="1"/>
</dbReference>
<proteinExistence type="inferred from homology"/>
<gene>
    <name evidence="11" type="ORF">FJZ47_19995</name>
</gene>
<name>A0A937W6L7_UNCTE</name>
<dbReference type="InterPro" id="IPR004089">
    <property type="entry name" value="MCPsignal_dom"/>
</dbReference>
<comment type="subcellular location">
    <subcellularLocation>
        <location evidence="1">Membrane</location>
        <topology evidence="1">Multi-pass membrane protein</topology>
    </subcellularLocation>
</comment>
<evidence type="ECO:0000259" key="9">
    <source>
        <dbReference type="PROSITE" id="PS50111"/>
    </source>
</evidence>
<evidence type="ECO:0000259" key="10">
    <source>
        <dbReference type="PROSITE" id="PS50885"/>
    </source>
</evidence>
<dbReference type="PANTHER" id="PTHR32089">
    <property type="entry name" value="METHYL-ACCEPTING CHEMOTAXIS PROTEIN MCPB"/>
    <property type="match status" value="1"/>
</dbReference>
<organism evidence="11 12">
    <name type="scientific">Tectimicrobiota bacterium</name>
    <dbReference type="NCBI Taxonomy" id="2528274"/>
    <lineage>
        <taxon>Bacteria</taxon>
        <taxon>Pseudomonadati</taxon>
        <taxon>Nitrospinota/Tectimicrobiota group</taxon>
        <taxon>Candidatus Tectimicrobiota</taxon>
    </lineage>
</organism>
<keyword evidence="4 8" id="KW-0472">Membrane</keyword>
<dbReference type="InterPro" id="IPR003660">
    <property type="entry name" value="HAMP_dom"/>
</dbReference>
<feature type="transmembrane region" description="Helical" evidence="8">
    <location>
        <begin position="37"/>
        <end position="56"/>
    </location>
</feature>
<dbReference type="InterPro" id="IPR004090">
    <property type="entry name" value="Chemotax_Me-accpt_rcpt"/>
</dbReference>
<dbReference type="PROSITE" id="PS50111">
    <property type="entry name" value="CHEMOTAXIS_TRANSDUC_2"/>
    <property type="match status" value="1"/>
</dbReference>
<dbReference type="Proteomes" id="UP000712673">
    <property type="component" value="Unassembled WGS sequence"/>
</dbReference>
<comment type="caution">
    <text evidence="11">The sequence shown here is derived from an EMBL/GenBank/DDBJ whole genome shotgun (WGS) entry which is preliminary data.</text>
</comment>
<dbReference type="Gene3D" id="1.10.287.950">
    <property type="entry name" value="Methyl-accepting chemotaxis protein"/>
    <property type="match status" value="1"/>
</dbReference>
<feature type="domain" description="Methyl-accepting transducer" evidence="9">
    <location>
        <begin position="173"/>
        <end position="426"/>
    </location>
</feature>
<evidence type="ECO:0000256" key="4">
    <source>
        <dbReference type="ARBA" id="ARBA00023136"/>
    </source>
</evidence>
<evidence type="ECO:0000256" key="5">
    <source>
        <dbReference type="ARBA" id="ARBA00023224"/>
    </source>
</evidence>
<dbReference type="EMBL" id="VGLS01000773">
    <property type="protein sequence ID" value="MBM3226057.1"/>
    <property type="molecule type" value="Genomic_DNA"/>
</dbReference>
<keyword evidence="3 8" id="KW-1133">Transmembrane helix</keyword>
<dbReference type="GO" id="GO:0004888">
    <property type="term" value="F:transmembrane signaling receptor activity"/>
    <property type="evidence" value="ECO:0007669"/>
    <property type="project" value="InterPro"/>
</dbReference>
<dbReference type="PRINTS" id="PR00260">
    <property type="entry name" value="CHEMTRNSDUCR"/>
</dbReference>
<dbReference type="GO" id="GO:0016020">
    <property type="term" value="C:membrane"/>
    <property type="evidence" value="ECO:0007669"/>
    <property type="project" value="UniProtKB-SubCell"/>
</dbReference>
<accession>A0A937W6L7</accession>
<reference evidence="11" key="1">
    <citation type="submission" date="2019-03" db="EMBL/GenBank/DDBJ databases">
        <title>Lake Tanganyika Metagenome-Assembled Genomes (MAGs).</title>
        <authorList>
            <person name="Tran P."/>
        </authorList>
    </citation>
    <scope>NUCLEOTIDE SEQUENCE</scope>
    <source>
        <strain evidence="11">K_DeepCast_65m_m2_066</strain>
    </source>
</reference>